<reference evidence="4" key="1">
    <citation type="submission" date="2016-06" db="EMBL/GenBank/DDBJ databases">
        <title>Draft Genome sequence of the fungus Inonotus baumii.</title>
        <authorList>
            <person name="Zhu H."/>
            <person name="Lin W."/>
        </authorList>
    </citation>
    <scope>NUCLEOTIDE SEQUENCE</scope>
    <source>
        <strain evidence="4">821</strain>
    </source>
</reference>
<dbReference type="EMBL" id="LNZH02000210">
    <property type="protein sequence ID" value="OCB85382.1"/>
    <property type="molecule type" value="Genomic_DNA"/>
</dbReference>
<evidence type="ECO:0000313" key="4">
    <source>
        <dbReference type="EMBL" id="OCB85382.1"/>
    </source>
</evidence>
<dbReference type="Pfam" id="PF22586">
    <property type="entry name" value="ANCHR-like_BBOX"/>
    <property type="match status" value="1"/>
</dbReference>
<dbReference type="Proteomes" id="UP000757232">
    <property type="component" value="Unassembled WGS sequence"/>
</dbReference>
<comment type="caution">
    <text evidence="4">The sequence shown here is derived from an EMBL/GenBank/DDBJ whole genome shotgun (WGS) entry which is preliminary data.</text>
</comment>
<feature type="compositionally biased region" description="Basic and acidic residues" evidence="2">
    <location>
        <begin position="99"/>
        <end position="113"/>
    </location>
</feature>
<dbReference type="PANTHER" id="PTHR31560:SF0">
    <property type="entry name" value="UPF0652 PROTEIN C22H10.08"/>
    <property type="match status" value="1"/>
</dbReference>
<keyword evidence="1" id="KW-0862">Zinc</keyword>
<feature type="region of interest" description="Disordered" evidence="2">
    <location>
        <begin position="87"/>
        <end position="128"/>
    </location>
</feature>
<dbReference type="SMART" id="SM00336">
    <property type="entry name" value="BBOX"/>
    <property type="match status" value="1"/>
</dbReference>
<dbReference type="Pfam" id="PF09418">
    <property type="entry name" value="DUF2009"/>
    <property type="match status" value="1"/>
</dbReference>
<dbReference type="InterPro" id="IPR038446">
    <property type="entry name" value="CEBP_ZZ_sf"/>
</dbReference>
<dbReference type="OrthoDB" id="406045at2759"/>
<accession>A0A9Q5MZY6</accession>
<feature type="compositionally biased region" description="Acidic residues" evidence="2">
    <location>
        <begin position="114"/>
        <end position="126"/>
    </location>
</feature>
<keyword evidence="5" id="KW-1185">Reference proteome</keyword>
<organism evidence="4 5">
    <name type="scientific">Sanghuangporus baumii</name>
    <name type="common">Phellinus baumii</name>
    <dbReference type="NCBI Taxonomy" id="108892"/>
    <lineage>
        <taxon>Eukaryota</taxon>
        <taxon>Fungi</taxon>
        <taxon>Dikarya</taxon>
        <taxon>Basidiomycota</taxon>
        <taxon>Agaricomycotina</taxon>
        <taxon>Agaricomycetes</taxon>
        <taxon>Hymenochaetales</taxon>
        <taxon>Hymenochaetaceae</taxon>
        <taxon>Sanghuangporus</taxon>
    </lineage>
</organism>
<dbReference type="InterPro" id="IPR057668">
    <property type="entry name" value="E2_Ub-conjug_enz_C"/>
</dbReference>
<dbReference type="InterPro" id="IPR018553">
    <property type="entry name" value="E2_Ub-conjug_enz"/>
</dbReference>
<protein>
    <recommendedName>
        <fullName evidence="3">B box-type domain-containing protein</fullName>
    </recommendedName>
</protein>
<keyword evidence="1" id="KW-0863">Zinc-finger</keyword>
<sequence>MPEKTSTQGLSLVDILDSTDDVAKDAYIGQYGPEDRAEGWDEEEGISAKEGFCIECEDQPAQIFCEQCQDNYCDVCFAAQHRKGTRKQHKQQSLSVKETVLKKNVENGKKDDSDKMDEDEGGDSDWENVVPSSVPVPSYYDLNGDQPQPGSPAGDWFLERAKYIPLRLTLSERKYLRLLEAALQVSEYTDKIDIFHYGSKVKRIVAQIKEICAILGGLVLAADYKQDSAIPEVQELLSFSCVKPIVTVYSVLEKHNALGLLRDNLIATATGEIYHEDRSRREVQRDIKRKEQAVEILSRKYCSDTLDQEAVRQCIYSIADNHAFLRVNRDPCEKMIGYLRKNFDPHHLKDSKSSLAIRSGKNGSRLTHDHARQYAYVLQSLTLWKEILHEFFHLWYLAETDLLSPDITYRLRDTGQGLNRVQAAPKTLRMMHVILHRAQTNIGSWVGSAAIHMGDHNVPNALMFIDKYSQIYRILLPITNVLSQIPSLMEKPALRSYIEDEFGSDENLYKEILGDFFRHGFDGSGADNFFDAGSCIDGRLTSAWQWTSQLEKKRYFPVFLLAGFVGFDGEW</sequence>
<evidence type="ECO:0000313" key="5">
    <source>
        <dbReference type="Proteomes" id="UP000757232"/>
    </source>
</evidence>
<dbReference type="PANTHER" id="PTHR31560">
    <property type="entry name" value="UPF0652 PROTEIN C16A11.03C-RELATED"/>
    <property type="match status" value="1"/>
</dbReference>
<dbReference type="SUPFAM" id="SSF57845">
    <property type="entry name" value="B-box zinc-binding domain"/>
    <property type="match status" value="1"/>
</dbReference>
<dbReference type="PROSITE" id="PS50119">
    <property type="entry name" value="ZF_BBOX"/>
    <property type="match status" value="1"/>
</dbReference>
<evidence type="ECO:0000256" key="2">
    <source>
        <dbReference type="SAM" id="MobiDB-lite"/>
    </source>
</evidence>
<gene>
    <name evidence="4" type="ORF">A7U60_g7692</name>
</gene>
<dbReference type="Gene3D" id="4.10.640.40">
    <property type="entry name" value="Cytoplasmic polyadenylation element-binding protein, ZZ domain"/>
    <property type="match status" value="1"/>
</dbReference>
<dbReference type="AlphaFoldDB" id="A0A9Q5MZY6"/>
<evidence type="ECO:0000256" key="1">
    <source>
        <dbReference type="PROSITE-ProRule" id="PRU00024"/>
    </source>
</evidence>
<name>A0A9Q5MZY6_SANBA</name>
<dbReference type="GO" id="GO:0008270">
    <property type="term" value="F:zinc ion binding"/>
    <property type="evidence" value="ECO:0007669"/>
    <property type="project" value="UniProtKB-KW"/>
</dbReference>
<dbReference type="CDD" id="cd20208">
    <property type="entry name" value="Bbox1_DUF2009"/>
    <property type="match status" value="1"/>
</dbReference>
<keyword evidence="1" id="KW-0479">Metal-binding</keyword>
<dbReference type="InterPro" id="IPR000315">
    <property type="entry name" value="Znf_B-box"/>
</dbReference>
<evidence type="ECO:0000259" key="3">
    <source>
        <dbReference type="PROSITE" id="PS50119"/>
    </source>
</evidence>
<feature type="domain" description="B box-type" evidence="3">
    <location>
        <begin position="48"/>
        <end position="94"/>
    </location>
</feature>
<proteinExistence type="predicted"/>